<name>A0AAW1R4L2_9CHLO</name>
<dbReference type="PANTHER" id="PTHR31874">
    <property type="entry name" value="CCT MOTIF FAMILY PROTEIN, EXPRESSED"/>
    <property type="match status" value="1"/>
</dbReference>
<sequence length="242" mass="26185">MSLAELPLPASFSPLCCPNEDHGASPFAHLAGFGFGDMLSLEGEQFPFGWGLLDDQALEFSGSGSDASSLLSDALVPNLDECNDAEPTSCAQIVPAAPFHKMPRLQLDYGNVLSAWAEMGGQVADADEAELSASQCSQQPLCSSNSSLCLSAAGTGLAGAGKSEEELRDRAACLERYREKKRNRAFSKTIRYEMRKINAERRPRIKGRFVKRSDLEDYLDDKLALSPFRANSVDSCDSCFGL</sequence>
<evidence type="ECO:0000313" key="5">
    <source>
        <dbReference type="EMBL" id="KAK9828659.1"/>
    </source>
</evidence>
<dbReference type="GO" id="GO:0005634">
    <property type="term" value="C:nucleus"/>
    <property type="evidence" value="ECO:0007669"/>
    <property type="project" value="UniProtKB-SubCell"/>
</dbReference>
<evidence type="ECO:0000256" key="2">
    <source>
        <dbReference type="ARBA" id="ARBA00023242"/>
    </source>
</evidence>
<evidence type="ECO:0000259" key="4">
    <source>
        <dbReference type="PROSITE" id="PS51017"/>
    </source>
</evidence>
<reference evidence="5 6" key="1">
    <citation type="journal article" date="2024" name="Nat. Commun.">
        <title>Phylogenomics reveals the evolutionary origins of lichenization in chlorophyte algae.</title>
        <authorList>
            <person name="Puginier C."/>
            <person name="Libourel C."/>
            <person name="Otte J."/>
            <person name="Skaloud P."/>
            <person name="Haon M."/>
            <person name="Grisel S."/>
            <person name="Petersen M."/>
            <person name="Berrin J.G."/>
            <person name="Delaux P.M."/>
            <person name="Dal Grande F."/>
            <person name="Keller J."/>
        </authorList>
    </citation>
    <scope>NUCLEOTIDE SEQUENCE [LARGE SCALE GENOMIC DNA]</scope>
    <source>
        <strain evidence="5 6">SAG 2043</strain>
    </source>
</reference>
<dbReference type="AlphaFoldDB" id="A0AAW1R4L2"/>
<dbReference type="InterPro" id="IPR010402">
    <property type="entry name" value="CCT_domain"/>
</dbReference>
<dbReference type="PANTHER" id="PTHR31874:SF1">
    <property type="entry name" value="ZINC FINGER PROTEIN CONSTANS-LIKE 6"/>
    <property type="match status" value="1"/>
</dbReference>
<evidence type="ECO:0000313" key="6">
    <source>
        <dbReference type="Proteomes" id="UP001489004"/>
    </source>
</evidence>
<dbReference type="GO" id="GO:0006355">
    <property type="term" value="P:regulation of DNA-templated transcription"/>
    <property type="evidence" value="ECO:0007669"/>
    <property type="project" value="TreeGrafter"/>
</dbReference>
<keyword evidence="2 3" id="KW-0539">Nucleus</keyword>
<gene>
    <name evidence="5" type="ORF">WJX72_001371</name>
</gene>
<dbReference type="EMBL" id="JALJOR010000001">
    <property type="protein sequence ID" value="KAK9828659.1"/>
    <property type="molecule type" value="Genomic_DNA"/>
</dbReference>
<dbReference type="Pfam" id="PF06203">
    <property type="entry name" value="CCT"/>
    <property type="match status" value="1"/>
</dbReference>
<protein>
    <recommendedName>
        <fullName evidence="4">CCT domain-containing protein</fullName>
    </recommendedName>
</protein>
<dbReference type="Proteomes" id="UP001489004">
    <property type="component" value="Unassembled WGS sequence"/>
</dbReference>
<comment type="caution">
    <text evidence="5">The sequence shown here is derived from an EMBL/GenBank/DDBJ whole genome shotgun (WGS) entry which is preliminary data.</text>
</comment>
<accession>A0AAW1R4L2</accession>
<dbReference type="InterPro" id="IPR052453">
    <property type="entry name" value="CONSTANS-like_ZF"/>
</dbReference>
<proteinExistence type="predicted"/>
<feature type="domain" description="CCT" evidence="4">
    <location>
        <begin position="170"/>
        <end position="212"/>
    </location>
</feature>
<comment type="subcellular location">
    <subcellularLocation>
        <location evidence="1 3">Nucleus</location>
    </subcellularLocation>
</comment>
<evidence type="ECO:0000256" key="3">
    <source>
        <dbReference type="PROSITE-ProRule" id="PRU00357"/>
    </source>
</evidence>
<organism evidence="5 6">
    <name type="scientific">[Myrmecia] bisecta</name>
    <dbReference type="NCBI Taxonomy" id="41462"/>
    <lineage>
        <taxon>Eukaryota</taxon>
        <taxon>Viridiplantae</taxon>
        <taxon>Chlorophyta</taxon>
        <taxon>core chlorophytes</taxon>
        <taxon>Trebouxiophyceae</taxon>
        <taxon>Trebouxiales</taxon>
        <taxon>Trebouxiaceae</taxon>
        <taxon>Myrmecia</taxon>
    </lineage>
</organism>
<keyword evidence="6" id="KW-1185">Reference proteome</keyword>
<dbReference type="PROSITE" id="PS51017">
    <property type="entry name" value="CCT"/>
    <property type="match status" value="1"/>
</dbReference>
<evidence type="ECO:0000256" key="1">
    <source>
        <dbReference type="ARBA" id="ARBA00004123"/>
    </source>
</evidence>